<reference evidence="17 18" key="1">
    <citation type="submission" date="2020-08" db="EMBL/GenBank/DDBJ databases">
        <title>Genomic Encyclopedia of Type Strains, Phase IV (KMG-IV): sequencing the most valuable type-strain genomes for metagenomic binning, comparative biology and taxonomic classification.</title>
        <authorList>
            <person name="Goeker M."/>
        </authorList>
    </citation>
    <scope>NUCLEOTIDE SEQUENCE [LARGE SCALE GENOMIC DNA]</scope>
    <source>
        <strain evidence="17 18">DSM 17245</strain>
    </source>
</reference>
<evidence type="ECO:0000259" key="15">
    <source>
        <dbReference type="PROSITE" id="PS50109"/>
    </source>
</evidence>
<evidence type="ECO:0000256" key="1">
    <source>
        <dbReference type="ARBA" id="ARBA00000085"/>
    </source>
</evidence>
<keyword evidence="5" id="KW-0597">Phosphoprotein</keyword>
<feature type="domain" description="Histidine kinase" evidence="15">
    <location>
        <begin position="190"/>
        <end position="393"/>
    </location>
</feature>
<dbReference type="PROSITE" id="PS50109">
    <property type="entry name" value="HIS_KIN"/>
    <property type="match status" value="1"/>
</dbReference>
<dbReference type="SUPFAM" id="SSF55874">
    <property type="entry name" value="ATPase domain of HSP90 chaperone/DNA topoisomerase II/histidine kinase"/>
    <property type="match status" value="1"/>
</dbReference>
<evidence type="ECO:0000256" key="5">
    <source>
        <dbReference type="ARBA" id="ARBA00022553"/>
    </source>
</evidence>
<evidence type="ECO:0000256" key="6">
    <source>
        <dbReference type="ARBA" id="ARBA00022679"/>
    </source>
</evidence>
<evidence type="ECO:0000256" key="3">
    <source>
        <dbReference type="ARBA" id="ARBA00012438"/>
    </source>
</evidence>
<evidence type="ECO:0000256" key="10">
    <source>
        <dbReference type="ARBA" id="ARBA00022840"/>
    </source>
</evidence>
<comment type="catalytic activity">
    <reaction evidence="1">
        <text>ATP + protein L-histidine = ADP + protein N-phospho-L-histidine.</text>
        <dbReference type="EC" id="2.7.13.3"/>
    </reaction>
</comment>
<evidence type="ECO:0000313" key="17">
    <source>
        <dbReference type="EMBL" id="MBB6041563.1"/>
    </source>
</evidence>
<evidence type="ECO:0000259" key="16">
    <source>
        <dbReference type="PROSITE" id="PS50885"/>
    </source>
</evidence>
<dbReference type="InterPro" id="IPR036890">
    <property type="entry name" value="HATPase_C_sf"/>
</dbReference>
<dbReference type="SMART" id="SM00388">
    <property type="entry name" value="HisKA"/>
    <property type="match status" value="1"/>
</dbReference>
<dbReference type="RefSeq" id="WP_183684160.1">
    <property type="nucleotide sequence ID" value="NZ_JACHHH010000007.1"/>
</dbReference>
<evidence type="ECO:0000256" key="14">
    <source>
        <dbReference type="SAM" id="Phobius"/>
    </source>
</evidence>
<dbReference type="CDD" id="cd00075">
    <property type="entry name" value="HATPase"/>
    <property type="match status" value="1"/>
</dbReference>
<dbReference type="PRINTS" id="PR00344">
    <property type="entry name" value="BCTRLSENSOR"/>
</dbReference>
<dbReference type="InterPro" id="IPR003660">
    <property type="entry name" value="HAMP_dom"/>
</dbReference>
<dbReference type="CDD" id="cd06225">
    <property type="entry name" value="HAMP"/>
    <property type="match status" value="1"/>
</dbReference>
<organism evidence="17 18">
    <name type="scientific">Oribacterium sinus</name>
    <dbReference type="NCBI Taxonomy" id="237576"/>
    <lineage>
        <taxon>Bacteria</taxon>
        <taxon>Bacillati</taxon>
        <taxon>Bacillota</taxon>
        <taxon>Clostridia</taxon>
        <taxon>Lachnospirales</taxon>
        <taxon>Lachnospiraceae</taxon>
        <taxon>Oribacterium</taxon>
    </lineage>
</organism>
<dbReference type="SMART" id="SM00387">
    <property type="entry name" value="HATPase_c"/>
    <property type="match status" value="1"/>
</dbReference>
<evidence type="ECO:0000256" key="11">
    <source>
        <dbReference type="ARBA" id="ARBA00022989"/>
    </source>
</evidence>
<dbReference type="PROSITE" id="PS50885">
    <property type="entry name" value="HAMP"/>
    <property type="match status" value="1"/>
</dbReference>
<keyword evidence="13 14" id="KW-0472">Membrane</keyword>
<dbReference type="GO" id="GO:0005886">
    <property type="term" value="C:plasma membrane"/>
    <property type="evidence" value="ECO:0007669"/>
    <property type="project" value="UniProtKB-SubCell"/>
</dbReference>
<evidence type="ECO:0000256" key="4">
    <source>
        <dbReference type="ARBA" id="ARBA00022475"/>
    </source>
</evidence>
<dbReference type="InterPro" id="IPR003661">
    <property type="entry name" value="HisK_dim/P_dom"/>
</dbReference>
<name>A0A7W9SG64_9FIRM</name>
<evidence type="ECO:0000313" key="18">
    <source>
        <dbReference type="Proteomes" id="UP000522163"/>
    </source>
</evidence>
<dbReference type="InterPro" id="IPR005467">
    <property type="entry name" value="His_kinase_dom"/>
</dbReference>
<dbReference type="GO" id="GO:0005524">
    <property type="term" value="F:ATP binding"/>
    <property type="evidence" value="ECO:0007669"/>
    <property type="project" value="UniProtKB-KW"/>
</dbReference>
<keyword evidence="10" id="KW-0067">ATP-binding</keyword>
<dbReference type="GeneID" id="85015089"/>
<dbReference type="AlphaFoldDB" id="A0A7W9SG64"/>
<evidence type="ECO:0000256" key="12">
    <source>
        <dbReference type="ARBA" id="ARBA00023012"/>
    </source>
</evidence>
<dbReference type="SUPFAM" id="SSF158472">
    <property type="entry name" value="HAMP domain-like"/>
    <property type="match status" value="1"/>
</dbReference>
<keyword evidence="6" id="KW-0808">Transferase</keyword>
<dbReference type="InterPro" id="IPR036097">
    <property type="entry name" value="HisK_dim/P_sf"/>
</dbReference>
<dbReference type="InterPro" id="IPR050398">
    <property type="entry name" value="HssS/ArlS-like"/>
</dbReference>
<keyword evidence="8" id="KW-0547">Nucleotide-binding</keyword>
<dbReference type="SUPFAM" id="SSF47384">
    <property type="entry name" value="Homodimeric domain of signal transducing histidine kinase"/>
    <property type="match status" value="1"/>
</dbReference>
<keyword evidence="11 14" id="KW-1133">Transmembrane helix</keyword>
<keyword evidence="9 17" id="KW-0418">Kinase</keyword>
<accession>A0A7W9SG64</accession>
<dbReference type="Gene3D" id="1.10.287.130">
    <property type="match status" value="1"/>
</dbReference>
<dbReference type="PANTHER" id="PTHR45528">
    <property type="entry name" value="SENSOR HISTIDINE KINASE CPXA"/>
    <property type="match status" value="1"/>
</dbReference>
<evidence type="ECO:0000256" key="2">
    <source>
        <dbReference type="ARBA" id="ARBA00004651"/>
    </source>
</evidence>
<dbReference type="EMBL" id="JACHHH010000007">
    <property type="protein sequence ID" value="MBB6041563.1"/>
    <property type="molecule type" value="Genomic_DNA"/>
</dbReference>
<gene>
    <name evidence="17" type="ORF">HNQ46_001546</name>
</gene>
<comment type="subcellular location">
    <subcellularLocation>
        <location evidence="2">Cell membrane</location>
        <topology evidence="2">Multi-pass membrane protein</topology>
    </subcellularLocation>
</comment>
<feature type="transmembrane region" description="Helical" evidence="14">
    <location>
        <begin position="102"/>
        <end position="122"/>
    </location>
</feature>
<proteinExistence type="predicted"/>
<dbReference type="Pfam" id="PF00512">
    <property type="entry name" value="HisKA"/>
    <property type="match status" value="1"/>
</dbReference>
<dbReference type="Proteomes" id="UP000522163">
    <property type="component" value="Unassembled WGS sequence"/>
</dbReference>
<keyword evidence="12" id="KW-0902">Two-component regulatory system</keyword>
<feature type="domain" description="HAMP" evidence="16">
    <location>
        <begin position="123"/>
        <end position="175"/>
    </location>
</feature>
<comment type="caution">
    <text evidence="17">The sequence shown here is derived from an EMBL/GenBank/DDBJ whole genome shotgun (WGS) entry which is preliminary data.</text>
</comment>
<dbReference type="Gene3D" id="3.30.565.10">
    <property type="entry name" value="Histidine kinase-like ATPase, C-terminal domain"/>
    <property type="match status" value="1"/>
</dbReference>
<protein>
    <recommendedName>
        <fullName evidence="3">histidine kinase</fullName>
        <ecNumber evidence="3">2.7.13.3</ecNumber>
    </recommendedName>
</protein>
<dbReference type="GO" id="GO:0000155">
    <property type="term" value="F:phosphorelay sensor kinase activity"/>
    <property type="evidence" value="ECO:0007669"/>
    <property type="project" value="InterPro"/>
</dbReference>
<dbReference type="SMART" id="SM00304">
    <property type="entry name" value="HAMP"/>
    <property type="match status" value="1"/>
</dbReference>
<dbReference type="Pfam" id="PF02518">
    <property type="entry name" value="HATPase_c"/>
    <property type="match status" value="1"/>
</dbReference>
<evidence type="ECO:0000256" key="7">
    <source>
        <dbReference type="ARBA" id="ARBA00022692"/>
    </source>
</evidence>
<sequence length="393" mass="45533">MKKPNDFAEVNYIRKSVEKNWGHWEDSAFRDRKSTLSFYVINEQGDIVYESMLMKRRGLEDSIKNKDTIIDIVKNEKAVGKLIILNEDYERYVSYSIRMRNIYLLINSLFFIIIAILVFEIWRTILQPLDQLKVFAERISDGNLEMPLSIHSNNALSTFANSFDIMREKLLNAKINEQNALKKRKELIASLSHDIKTPIASIKATTELLALQEDNASKRKKMMIIMDKAEQINLLASNLLQSTLDELEEMEVIVREECSEVVTDIIRSADYKNYIREISIPSCIIKIDKNRLLQVFDNIINNSYKYANTEIAVSSCFFNQYLRISVSDFGDSIEEEEIHLVDQRFYRGKKAKDFAGSGLGLYICKKIIDKIGGRIRFDKIENQFCVTIDLPLA</sequence>
<dbReference type="EC" id="2.7.13.3" evidence="3"/>
<keyword evidence="7 14" id="KW-0812">Transmembrane</keyword>
<dbReference type="InterPro" id="IPR004358">
    <property type="entry name" value="Sig_transdc_His_kin-like_C"/>
</dbReference>
<dbReference type="CDD" id="cd00082">
    <property type="entry name" value="HisKA"/>
    <property type="match status" value="1"/>
</dbReference>
<dbReference type="PANTHER" id="PTHR45528:SF1">
    <property type="entry name" value="SENSOR HISTIDINE KINASE CPXA"/>
    <property type="match status" value="1"/>
</dbReference>
<dbReference type="Gene3D" id="6.10.340.10">
    <property type="match status" value="1"/>
</dbReference>
<dbReference type="InterPro" id="IPR003594">
    <property type="entry name" value="HATPase_dom"/>
</dbReference>
<evidence type="ECO:0000256" key="8">
    <source>
        <dbReference type="ARBA" id="ARBA00022741"/>
    </source>
</evidence>
<evidence type="ECO:0000256" key="9">
    <source>
        <dbReference type="ARBA" id="ARBA00022777"/>
    </source>
</evidence>
<keyword evidence="4" id="KW-1003">Cell membrane</keyword>
<evidence type="ECO:0000256" key="13">
    <source>
        <dbReference type="ARBA" id="ARBA00023136"/>
    </source>
</evidence>